<proteinExistence type="predicted"/>
<evidence type="ECO:0000313" key="4">
    <source>
        <dbReference type="Proteomes" id="UP000242637"/>
    </source>
</evidence>
<dbReference type="STRING" id="1121387.GCA_000429885_02172"/>
<accession>A0A239VKV8</accession>
<feature type="transmembrane region" description="Helical" evidence="2">
    <location>
        <begin position="56"/>
        <end position="75"/>
    </location>
</feature>
<name>A0A239VKV8_9MICO</name>
<keyword evidence="2" id="KW-0472">Membrane</keyword>
<keyword evidence="4" id="KW-1185">Reference proteome</keyword>
<evidence type="ECO:0000313" key="3">
    <source>
        <dbReference type="EMBL" id="SNV22383.1"/>
    </source>
</evidence>
<feature type="transmembrane region" description="Helical" evidence="2">
    <location>
        <begin position="6"/>
        <end position="23"/>
    </location>
</feature>
<reference evidence="3 4" key="1">
    <citation type="submission" date="2017-06" db="EMBL/GenBank/DDBJ databases">
        <authorList>
            <consortium name="Pathogen Informatics"/>
        </authorList>
    </citation>
    <scope>NUCLEOTIDE SEQUENCE [LARGE SCALE GENOMIC DNA]</scope>
    <source>
        <strain evidence="3 4">NCTC13039</strain>
    </source>
</reference>
<dbReference type="Gene3D" id="1.10.287.3510">
    <property type="match status" value="1"/>
</dbReference>
<evidence type="ECO:0000256" key="2">
    <source>
        <dbReference type="SAM" id="Phobius"/>
    </source>
</evidence>
<feature type="region of interest" description="Disordered" evidence="1">
    <location>
        <begin position="96"/>
        <end position="149"/>
    </location>
</feature>
<dbReference type="GeneID" id="63459717"/>
<gene>
    <name evidence="3" type="primary">mrpC</name>
    <name evidence="3" type="ORF">SAMEA4475696_01506</name>
</gene>
<dbReference type="EMBL" id="LT906453">
    <property type="protein sequence ID" value="SNV22383.1"/>
    <property type="molecule type" value="Genomic_DNA"/>
</dbReference>
<evidence type="ECO:0000256" key="1">
    <source>
        <dbReference type="SAM" id="MobiDB-lite"/>
    </source>
</evidence>
<dbReference type="RefSeq" id="WP_034401472.1">
    <property type="nucleotide sequence ID" value="NZ_LT906453.1"/>
</dbReference>
<organism evidence="3 4">
    <name type="scientific">Dermatophilus congolensis</name>
    <dbReference type="NCBI Taxonomy" id="1863"/>
    <lineage>
        <taxon>Bacteria</taxon>
        <taxon>Bacillati</taxon>
        <taxon>Actinomycetota</taxon>
        <taxon>Actinomycetes</taxon>
        <taxon>Micrococcales</taxon>
        <taxon>Dermatophilaceae</taxon>
        <taxon>Dermatophilus</taxon>
    </lineage>
</organism>
<keyword evidence="2" id="KW-0812">Transmembrane</keyword>
<dbReference type="PANTHER" id="PTHR34583">
    <property type="entry name" value="ANTIPORTER SUBUNIT MNHC2-RELATED"/>
    <property type="match status" value="1"/>
</dbReference>
<keyword evidence="2" id="KW-1133">Transmembrane helix</keyword>
<dbReference type="InterPro" id="IPR050601">
    <property type="entry name" value="CPA3_antiporter_subunitC"/>
</dbReference>
<dbReference type="Proteomes" id="UP000242637">
    <property type="component" value="Chromosome 1"/>
</dbReference>
<dbReference type="AlphaFoldDB" id="A0A239VKV8"/>
<sequence length="149" mass="15347">MISNLPLAVAVGVMMACGVVLLLERGIVRSFIGVVLMGNAVNLLFLAAGGAAGKSAIVITLALTGFVMALAHRAWQLSSSDIITDDDEDARIARRAAENDMSDSAYADDLDQPDPGDDPDPGGHHPGRGGDVQSVPVSGPESKREGGPQ</sequence>
<protein>
    <submittedName>
        <fullName evidence="3">Multiple resistance and pH homeostasis protein C</fullName>
    </submittedName>
</protein>
<dbReference type="KEGG" id="dco:SAMEA4475696_1506"/>
<feature type="compositionally biased region" description="Acidic residues" evidence="1">
    <location>
        <begin position="106"/>
        <end position="120"/>
    </location>
</feature>
<dbReference type="PANTHER" id="PTHR34583:SF2">
    <property type="entry name" value="ANTIPORTER SUBUNIT MNHC2-RELATED"/>
    <property type="match status" value="1"/>
</dbReference>
<feature type="transmembrane region" description="Helical" evidence="2">
    <location>
        <begin position="30"/>
        <end position="50"/>
    </location>
</feature>